<dbReference type="PROSITE" id="PS00086">
    <property type="entry name" value="CYTOCHROME_P450"/>
    <property type="match status" value="1"/>
</dbReference>
<evidence type="ECO:0000256" key="8">
    <source>
        <dbReference type="ARBA" id="ARBA00023033"/>
    </source>
</evidence>
<evidence type="ECO:0000313" key="12">
    <source>
        <dbReference type="EMBL" id="CAG9797063.1"/>
    </source>
</evidence>
<reference evidence="12" key="2">
    <citation type="submission" date="2022-10" db="EMBL/GenBank/DDBJ databases">
        <authorList>
            <consortium name="ENA_rothamsted_submissions"/>
            <consortium name="culmorum"/>
            <person name="King R."/>
        </authorList>
    </citation>
    <scope>NUCLEOTIDE SEQUENCE</scope>
</reference>
<evidence type="ECO:0008006" key="14">
    <source>
        <dbReference type="Google" id="ProtNLM"/>
    </source>
</evidence>
<reference evidence="12" key="1">
    <citation type="submission" date="2022-01" db="EMBL/GenBank/DDBJ databases">
        <authorList>
            <person name="King R."/>
        </authorList>
    </citation>
    <scope>NUCLEOTIDE SEQUENCE</scope>
</reference>
<keyword evidence="4 9" id="KW-0349">Heme</keyword>
<comment type="function">
    <text evidence="2">May be involved in the metabolism of insect hormones and in the breakdown of synthetic insecticides.</text>
</comment>
<dbReference type="InterPro" id="IPR050196">
    <property type="entry name" value="Cytochrome_P450_Monoox"/>
</dbReference>
<feature type="transmembrane region" description="Helical" evidence="11">
    <location>
        <begin position="6"/>
        <end position="22"/>
    </location>
</feature>
<feature type="binding site" description="axial binding residue" evidence="9">
    <location>
        <position position="448"/>
    </location>
    <ligand>
        <name>heme</name>
        <dbReference type="ChEBI" id="CHEBI:30413"/>
    </ligand>
    <ligandPart>
        <name>Fe</name>
        <dbReference type="ChEBI" id="CHEBI:18248"/>
    </ligandPart>
</feature>
<keyword evidence="5 9" id="KW-0479">Metal-binding</keyword>
<evidence type="ECO:0000256" key="1">
    <source>
        <dbReference type="ARBA" id="ARBA00001971"/>
    </source>
</evidence>
<dbReference type="Proteomes" id="UP001153620">
    <property type="component" value="Chromosome 1"/>
</dbReference>
<sequence length="502" mass="58817">MILEIILIFIGFILWMCSDYIFHDPLKNFSKTSIPLLKNSFNIVRMSPVEIFQFVRNGAIKYQKSYQHSFFGCFFVYNIIRAKDAEKILSSSKLLKKGRAYQYLYPFLKTGLLTSEGAKWHQRRRMLTPAFHFNILKEFCEIFREESEKLVQQLKPLTGKEIDIIPISTQFTLNTVCESAMGIKLSDLGNDGKTYRNNIYEIGSLLVSRMTKPWLFNDFAYRLFGSKKMLDKVLKPIHEFTQSIISKRRIDFIIKRSINNKQPIQETDDENIYLRSKKKRVAMMDTLLQAQSEGLIDDEGIIEETDTFTFEGHDTTSAGMTFTLLLLAHHQEIQEKIFQEIQEVADGRDDLTTDDLNKMNYMERALKESLRVYPPVPYISRTFTEDFEHDGALYPKGSFVQIMIYDIHRDPEYFPDPEKFDPDRFLPENCINRHNYAFVAFSAGMRNCIGQRFAMLELKIMLAHVIKNFKVLPVTKREELVFKADLVLRTVDPVRMKFELRK</sequence>
<keyword evidence="7 9" id="KW-0408">Iron</keyword>
<dbReference type="GO" id="GO:0005506">
    <property type="term" value="F:iron ion binding"/>
    <property type="evidence" value="ECO:0007669"/>
    <property type="project" value="InterPro"/>
</dbReference>
<dbReference type="Gene3D" id="1.10.630.10">
    <property type="entry name" value="Cytochrome P450"/>
    <property type="match status" value="1"/>
</dbReference>
<gene>
    <name evidence="12" type="ORF">CHIRRI_LOCUS64</name>
</gene>
<comment type="cofactor">
    <cofactor evidence="1 9">
        <name>heme</name>
        <dbReference type="ChEBI" id="CHEBI:30413"/>
    </cofactor>
</comment>
<protein>
    <recommendedName>
        <fullName evidence="14">Cytochrome P450</fullName>
    </recommendedName>
</protein>
<keyword evidence="11" id="KW-0812">Transmembrane</keyword>
<dbReference type="PRINTS" id="PR00385">
    <property type="entry name" value="P450"/>
</dbReference>
<evidence type="ECO:0000256" key="9">
    <source>
        <dbReference type="PIRSR" id="PIRSR602401-1"/>
    </source>
</evidence>
<evidence type="ECO:0000256" key="11">
    <source>
        <dbReference type="SAM" id="Phobius"/>
    </source>
</evidence>
<keyword evidence="8 10" id="KW-0503">Monooxygenase</keyword>
<name>A0A9N9RI68_9DIPT</name>
<dbReference type="AlphaFoldDB" id="A0A9N9RI68"/>
<dbReference type="GO" id="GO:0016705">
    <property type="term" value="F:oxidoreductase activity, acting on paired donors, with incorporation or reduction of molecular oxygen"/>
    <property type="evidence" value="ECO:0007669"/>
    <property type="project" value="InterPro"/>
</dbReference>
<evidence type="ECO:0000256" key="5">
    <source>
        <dbReference type="ARBA" id="ARBA00022723"/>
    </source>
</evidence>
<dbReference type="InterPro" id="IPR017972">
    <property type="entry name" value="Cyt_P450_CS"/>
</dbReference>
<evidence type="ECO:0000256" key="2">
    <source>
        <dbReference type="ARBA" id="ARBA00003690"/>
    </source>
</evidence>
<dbReference type="EMBL" id="OU895877">
    <property type="protein sequence ID" value="CAG9797063.1"/>
    <property type="molecule type" value="Genomic_DNA"/>
</dbReference>
<organism evidence="12 13">
    <name type="scientific">Chironomus riparius</name>
    <dbReference type="NCBI Taxonomy" id="315576"/>
    <lineage>
        <taxon>Eukaryota</taxon>
        <taxon>Metazoa</taxon>
        <taxon>Ecdysozoa</taxon>
        <taxon>Arthropoda</taxon>
        <taxon>Hexapoda</taxon>
        <taxon>Insecta</taxon>
        <taxon>Pterygota</taxon>
        <taxon>Neoptera</taxon>
        <taxon>Endopterygota</taxon>
        <taxon>Diptera</taxon>
        <taxon>Nematocera</taxon>
        <taxon>Chironomoidea</taxon>
        <taxon>Chironomidae</taxon>
        <taxon>Chironominae</taxon>
        <taxon>Chironomus</taxon>
    </lineage>
</organism>
<keyword evidence="11" id="KW-0472">Membrane</keyword>
<dbReference type="PANTHER" id="PTHR24291">
    <property type="entry name" value="CYTOCHROME P450 FAMILY 4"/>
    <property type="match status" value="1"/>
</dbReference>
<evidence type="ECO:0000313" key="13">
    <source>
        <dbReference type="Proteomes" id="UP001153620"/>
    </source>
</evidence>
<dbReference type="PANTHER" id="PTHR24291:SF105">
    <property type="entry name" value="CYTOCHROME P450 4P1-RELATED"/>
    <property type="match status" value="1"/>
</dbReference>
<keyword evidence="13" id="KW-1185">Reference proteome</keyword>
<accession>A0A9N9RI68</accession>
<evidence type="ECO:0000256" key="7">
    <source>
        <dbReference type="ARBA" id="ARBA00023004"/>
    </source>
</evidence>
<evidence type="ECO:0000256" key="6">
    <source>
        <dbReference type="ARBA" id="ARBA00023002"/>
    </source>
</evidence>
<dbReference type="PRINTS" id="PR00463">
    <property type="entry name" value="EP450I"/>
</dbReference>
<dbReference type="CDD" id="cd20628">
    <property type="entry name" value="CYP4"/>
    <property type="match status" value="1"/>
</dbReference>
<evidence type="ECO:0000256" key="10">
    <source>
        <dbReference type="RuleBase" id="RU000461"/>
    </source>
</evidence>
<dbReference type="InterPro" id="IPR036396">
    <property type="entry name" value="Cyt_P450_sf"/>
</dbReference>
<evidence type="ECO:0000256" key="3">
    <source>
        <dbReference type="ARBA" id="ARBA00010617"/>
    </source>
</evidence>
<evidence type="ECO:0000256" key="4">
    <source>
        <dbReference type="ARBA" id="ARBA00022617"/>
    </source>
</evidence>
<dbReference type="InterPro" id="IPR001128">
    <property type="entry name" value="Cyt_P450"/>
</dbReference>
<proteinExistence type="inferred from homology"/>
<dbReference type="SUPFAM" id="SSF48264">
    <property type="entry name" value="Cytochrome P450"/>
    <property type="match status" value="1"/>
</dbReference>
<dbReference type="OrthoDB" id="1470350at2759"/>
<keyword evidence="11" id="KW-1133">Transmembrane helix</keyword>
<dbReference type="GO" id="GO:0020037">
    <property type="term" value="F:heme binding"/>
    <property type="evidence" value="ECO:0007669"/>
    <property type="project" value="InterPro"/>
</dbReference>
<comment type="similarity">
    <text evidence="3 10">Belongs to the cytochrome P450 family.</text>
</comment>
<dbReference type="GO" id="GO:0004497">
    <property type="term" value="F:monooxygenase activity"/>
    <property type="evidence" value="ECO:0007669"/>
    <property type="project" value="UniProtKB-KW"/>
</dbReference>
<dbReference type="InterPro" id="IPR002401">
    <property type="entry name" value="Cyt_P450_E_grp-I"/>
</dbReference>
<keyword evidence="6 10" id="KW-0560">Oxidoreductase</keyword>
<dbReference type="Pfam" id="PF00067">
    <property type="entry name" value="p450"/>
    <property type="match status" value="1"/>
</dbReference>